<dbReference type="CDD" id="cd04301">
    <property type="entry name" value="NAT_SF"/>
    <property type="match status" value="1"/>
</dbReference>
<sequence>MDKIYTTAASWDKLIADAMHIREQVFIQEQNIPEQDEWDDQDEVSLHFIAYALCNEFKKPIATARLLPNHSIGRVAVLKDYRGQGIGRLIMQSIIEHAKKEHREFLKLSSQVHAIQFYQSLGFHVEGTEYLDCGIPHIDMIMTL</sequence>
<dbReference type="RefSeq" id="WP_166012654.1">
    <property type="nucleotide sequence ID" value="NZ_CP049801.1"/>
</dbReference>
<dbReference type="SUPFAM" id="SSF55729">
    <property type="entry name" value="Acyl-CoA N-acyltransferases (Nat)"/>
    <property type="match status" value="1"/>
</dbReference>
<feature type="domain" description="N-acetyltransferase" evidence="1">
    <location>
        <begin position="3"/>
        <end position="144"/>
    </location>
</feature>
<evidence type="ECO:0000313" key="2">
    <source>
        <dbReference type="EMBL" id="QIO05121.1"/>
    </source>
</evidence>
<dbReference type="Gene3D" id="3.40.630.30">
    <property type="match status" value="1"/>
</dbReference>
<reference evidence="2 3" key="1">
    <citation type="submission" date="2020-03" db="EMBL/GenBank/DDBJ databases">
        <authorList>
            <person name="Zhu W."/>
        </authorList>
    </citation>
    <scope>NUCLEOTIDE SEQUENCE [LARGE SCALE GENOMIC DNA]</scope>
    <source>
        <strain evidence="2 3">323-1</strain>
    </source>
</reference>
<evidence type="ECO:0000313" key="3">
    <source>
        <dbReference type="Proteomes" id="UP000502297"/>
    </source>
</evidence>
<proteinExistence type="predicted"/>
<dbReference type="GO" id="GO:0004343">
    <property type="term" value="F:glucosamine 6-phosphate N-acetyltransferase activity"/>
    <property type="evidence" value="ECO:0007669"/>
    <property type="project" value="TreeGrafter"/>
</dbReference>
<dbReference type="PROSITE" id="PS51186">
    <property type="entry name" value="GNAT"/>
    <property type="match status" value="1"/>
</dbReference>
<dbReference type="KEGG" id="asha:G8E00_03615"/>
<dbReference type="InterPro" id="IPR000182">
    <property type="entry name" value="GNAT_dom"/>
</dbReference>
<keyword evidence="2" id="KW-0808">Transferase</keyword>
<dbReference type="InterPro" id="IPR016181">
    <property type="entry name" value="Acyl_CoA_acyltransferase"/>
</dbReference>
<keyword evidence="3" id="KW-1185">Reference proteome</keyword>
<dbReference type="Pfam" id="PF13673">
    <property type="entry name" value="Acetyltransf_10"/>
    <property type="match status" value="1"/>
</dbReference>
<name>A0A6G8RTA2_9GAMM</name>
<dbReference type="AlphaFoldDB" id="A0A6G8RTA2"/>
<accession>A0A6G8RTA2</accession>
<dbReference type="PANTHER" id="PTHR13355:SF11">
    <property type="entry name" value="GLUCOSAMINE 6-PHOSPHATE N-ACETYLTRANSFERASE"/>
    <property type="match status" value="1"/>
</dbReference>
<evidence type="ECO:0000259" key="1">
    <source>
        <dbReference type="PROSITE" id="PS51186"/>
    </source>
</evidence>
<dbReference type="InterPro" id="IPR039143">
    <property type="entry name" value="GNPNAT1-like"/>
</dbReference>
<protein>
    <submittedName>
        <fullName evidence="2">GNAT family N-acetyltransferase</fullName>
    </submittedName>
</protein>
<dbReference type="Proteomes" id="UP000502297">
    <property type="component" value="Chromosome"/>
</dbReference>
<dbReference type="PANTHER" id="PTHR13355">
    <property type="entry name" value="GLUCOSAMINE 6-PHOSPHATE N-ACETYLTRANSFERASE"/>
    <property type="match status" value="1"/>
</dbReference>
<dbReference type="EMBL" id="CP049801">
    <property type="protein sequence ID" value="QIO05121.1"/>
    <property type="molecule type" value="Genomic_DNA"/>
</dbReference>
<organism evidence="2 3">
    <name type="scientific">Acinetobacter shaoyimingii</name>
    <dbReference type="NCBI Taxonomy" id="2715164"/>
    <lineage>
        <taxon>Bacteria</taxon>
        <taxon>Pseudomonadati</taxon>
        <taxon>Pseudomonadota</taxon>
        <taxon>Gammaproteobacteria</taxon>
        <taxon>Moraxellales</taxon>
        <taxon>Moraxellaceae</taxon>
        <taxon>Acinetobacter</taxon>
    </lineage>
</organism>
<gene>
    <name evidence="2" type="ORF">G8E00_03615</name>
</gene>